<keyword evidence="3" id="KW-0472">Membrane</keyword>
<keyword evidence="4" id="KW-0807">Transducer</keyword>
<dbReference type="PANTHER" id="PTHR35129">
    <property type="entry name" value="GUANINE NUCLEOTIDE-BINDING PROTEIN SUBUNIT GAMMA 1"/>
    <property type="match status" value="1"/>
</dbReference>
<feature type="region of interest" description="Disordered" evidence="5">
    <location>
        <begin position="1"/>
        <end position="40"/>
    </location>
</feature>
<reference evidence="6 7" key="1">
    <citation type="journal article" date="2016" name="Sci. Rep.">
        <title>The genome sequence of the outbreeding globe artichoke constructed de novo incorporating a phase-aware low-pass sequencing strategy of F1 progeny.</title>
        <authorList>
            <person name="Scaglione D."/>
            <person name="Reyes-Chin-Wo S."/>
            <person name="Acquadro A."/>
            <person name="Froenicke L."/>
            <person name="Portis E."/>
            <person name="Beitel C."/>
            <person name="Tirone M."/>
            <person name="Mauro R."/>
            <person name="Lo Monaco A."/>
            <person name="Mauromicale G."/>
            <person name="Faccioli P."/>
            <person name="Cattivelli L."/>
            <person name="Rieseberg L."/>
            <person name="Michelmore R."/>
            <person name="Lanteri S."/>
        </authorList>
    </citation>
    <scope>NUCLEOTIDE SEQUENCE [LARGE SCALE GENOMIC DNA]</scope>
    <source>
        <strain evidence="6">2C</strain>
    </source>
</reference>
<keyword evidence="2" id="KW-1003">Cell membrane</keyword>
<dbReference type="STRING" id="59895.A0A103XDU0"/>
<dbReference type="GO" id="GO:0007165">
    <property type="term" value="P:signal transduction"/>
    <property type="evidence" value="ECO:0007669"/>
    <property type="project" value="UniProtKB-KW"/>
</dbReference>
<dbReference type="Proteomes" id="UP000243975">
    <property type="component" value="Unassembled WGS sequence"/>
</dbReference>
<organism evidence="6 7">
    <name type="scientific">Cynara cardunculus var. scolymus</name>
    <name type="common">Globe artichoke</name>
    <name type="synonym">Cynara scolymus</name>
    <dbReference type="NCBI Taxonomy" id="59895"/>
    <lineage>
        <taxon>Eukaryota</taxon>
        <taxon>Viridiplantae</taxon>
        <taxon>Streptophyta</taxon>
        <taxon>Embryophyta</taxon>
        <taxon>Tracheophyta</taxon>
        <taxon>Spermatophyta</taxon>
        <taxon>Magnoliopsida</taxon>
        <taxon>eudicotyledons</taxon>
        <taxon>Gunneridae</taxon>
        <taxon>Pentapetalae</taxon>
        <taxon>asterids</taxon>
        <taxon>campanulids</taxon>
        <taxon>Asterales</taxon>
        <taxon>Asteraceae</taxon>
        <taxon>Carduoideae</taxon>
        <taxon>Cardueae</taxon>
        <taxon>Carduinae</taxon>
        <taxon>Cynara</taxon>
    </lineage>
</organism>
<dbReference type="PANTHER" id="PTHR35129:SF5">
    <property type="entry name" value="GUANINE NUCLEOTIDE-BINDING PROTEIN SUBUNIT GAMMA 2"/>
    <property type="match status" value="1"/>
</dbReference>
<dbReference type="Gramene" id="KVH88880">
    <property type="protein sequence ID" value="KVH88880"/>
    <property type="gene ID" value="Ccrd_024885"/>
</dbReference>
<evidence type="ECO:0000313" key="6">
    <source>
        <dbReference type="EMBL" id="KVH88880.1"/>
    </source>
</evidence>
<comment type="subcellular location">
    <subcellularLocation>
        <location evidence="1">Cell membrane</location>
    </subcellularLocation>
</comment>
<comment type="caution">
    <text evidence="6">The sequence shown here is derived from an EMBL/GenBank/DDBJ whole genome shotgun (WGS) entry which is preliminary data.</text>
</comment>
<evidence type="ECO:0000256" key="1">
    <source>
        <dbReference type="ARBA" id="ARBA00004236"/>
    </source>
</evidence>
<evidence type="ECO:0000256" key="4">
    <source>
        <dbReference type="ARBA" id="ARBA00023224"/>
    </source>
</evidence>
<name>A0A103XDU0_CYNCS</name>
<feature type="compositionally biased region" description="Polar residues" evidence="5">
    <location>
        <begin position="13"/>
        <end position="26"/>
    </location>
</feature>
<dbReference type="InterPro" id="IPR045878">
    <property type="entry name" value="GG1/2"/>
</dbReference>
<dbReference type="GO" id="GO:0005886">
    <property type="term" value="C:plasma membrane"/>
    <property type="evidence" value="ECO:0007669"/>
    <property type="project" value="UniProtKB-SubCell"/>
</dbReference>
<proteinExistence type="predicted"/>
<dbReference type="EMBL" id="LEKV01005327">
    <property type="protein sequence ID" value="KVH88880.1"/>
    <property type="molecule type" value="Genomic_DNA"/>
</dbReference>
<protein>
    <recommendedName>
        <fullName evidence="8">G-protein gamma-like domain-containing protein</fullName>
    </recommendedName>
</protein>
<dbReference type="AlphaFoldDB" id="A0A103XDU0"/>
<evidence type="ECO:0000256" key="3">
    <source>
        <dbReference type="ARBA" id="ARBA00023136"/>
    </source>
</evidence>
<evidence type="ECO:0000313" key="7">
    <source>
        <dbReference type="Proteomes" id="UP000243975"/>
    </source>
</evidence>
<evidence type="ECO:0008006" key="8">
    <source>
        <dbReference type="Google" id="ProtNLM"/>
    </source>
</evidence>
<evidence type="ECO:0000256" key="2">
    <source>
        <dbReference type="ARBA" id="ARBA00022475"/>
    </source>
</evidence>
<keyword evidence="7" id="KW-1185">Reference proteome</keyword>
<gene>
    <name evidence="6" type="ORF">Ccrd_024885</name>
</gene>
<accession>A0A103XDU0</accession>
<evidence type="ECO:0000256" key="5">
    <source>
        <dbReference type="SAM" id="MobiDB-lite"/>
    </source>
</evidence>
<sequence length="108" mass="12182">MDSATVPNDDEPSQSISKSPSETNSNRHNHRISTGMGSPNFIGKHRLAAIISQQNQQIQIIQEELDQLETLGEASLVCEQTRGPADGGWDRWFQRANHSSSRNRKRWI</sequence>